<organism evidence="3 4">
    <name type="scientific">Ophiocordyceps camponoti-rufipedis</name>
    <dbReference type="NCBI Taxonomy" id="2004952"/>
    <lineage>
        <taxon>Eukaryota</taxon>
        <taxon>Fungi</taxon>
        <taxon>Dikarya</taxon>
        <taxon>Ascomycota</taxon>
        <taxon>Pezizomycotina</taxon>
        <taxon>Sordariomycetes</taxon>
        <taxon>Hypocreomycetidae</taxon>
        <taxon>Hypocreales</taxon>
        <taxon>Ophiocordycipitaceae</taxon>
        <taxon>Ophiocordyceps</taxon>
    </lineage>
</organism>
<accession>A0A2C5Z1R3</accession>
<sequence length="150" mass="16481">MHHAVLTLALLGAATSVSAQARPFLLPQTSQCFFTGWDSEKCLGTQKFCESKRVTSIVSKEICLQSRGRAPGQQQEPQPQPQQQQKQPDKKLVFQIGGTNIGCEPDVEAESCVGTKAFCEGERGRREYGSTAWCLALRGPDPRVRRPFSG</sequence>
<evidence type="ECO:0000256" key="2">
    <source>
        <dbReference type="SAM" id="SignalP"/>
    </source>
</evidence>
<name>A0A2C5Z1R3_9HYPO</name>
<dbReference type="AlphaFoldDB" id="A0A2C5Z1R3"/>
<evidence type="ECO:0000256" key="1">
    <source>
        <dbReference type="SAM" id="MobiDB-lite"/>
    </source>
</evidence>
<keyword evidence="4" id="KW-1185">Reference proteome</keyword>
<comment type="caution">
    <text evidence="3">The sequence shown here is derived from an EMBL/GenBank/DDBJ whole genome shotgun (WGS) entry which is preliminary data.</text>
</comment>
<feature type="signal peptide" evidence="2">
    <location>
        <begin position="1"/>
        <end position="21"/>
    </location>
</feature>
<protein>
    <submittedName>
        <fullName evidence="3">Uncharacterized protein</fullName>
    </submittedName>
</protein>
<dbReference type="EMBL" id="NJES01000318">
    <property type="protein sequence ID" value="PHH73783.1"/>
    <property type="molecule type" value="Genomic_DNA"/>
</dbReference>
<gene>
    <name evidence="3" type="ORF">CDD80_3570</name>
</gene>
<feature type="chain" id="PRO_5013084131" evidence="2">
    <location>
        <begin position="22"/>
        <end position="150"/>
    </location>
</feature>
<proteinExistence type="predicted"/>
<reference evidence="3 4" key="1">
    <citation type="submission" date="2017-06" db="EMBL/GenBank/DDBJ databases">
        <title>Ant-infecting Ophiocordyceps genomes reveal a high diversity of potential behavioral manipulation genes and a possible major role for enterotoxins.</title>
        <authorList>
            <person name="De Bekker C."/>
            <person name="Evans H.C."/>
            <person name="Brachmann A."/>
            <person name="Hughes D.P."/>
        </authorList>
    </citation>
    <scope>NUCLEOTIDE SEQUENCE [LARGE SCALE GENOMIC DNA]</scope>
    <source>
        <strain evidence="3 4">Map16</strain>
    </source>
</reference>
<dbReference type="Proteomes" id="UP000226431">
    <property type="component" value="Unassembled WGS sequence"/>
</dbReference>
<feature type="region of interest" description="Disordered" evidence="1">
    <location>
        <begin position="66"/>
        <end position="91"/>
    </location>
</feature>
<dbReference type="OrthoDB" id="4924745at2759"/>
<dbReference type="STRING" id="2004952.A0A2C5Z1R3"/>
<evidence type="ECO:0000313" key="3">
    <source>
        <dbReference type="EMBL" id="PHH73783.1"/>
    </source>
</evidence>
<feature type="compositionally biased region" description="Low complexity" evidence="1">
    <location>
        <begin position="71"/>
        <end position="86"/>
    </location>
</feature>
<evidence type="ECO:0000313" key="4">
    <source>
        <dbReference type="Proteomes" id="UP000226431"/>
    </source>
</evidence>
<keyword evidence="2" id="KW-0732">Signal</keyword>